<dbReference type="InterPro" id="IPR029028">
    <property type="entry name" value="Alpha/beta_knot_MTases"/>
</dbReference>
<dbReference type="Gene3D" id="1.10.8.590">
    <property type="match status" value="1"/>
</dbReference>
<dbReference type="CDD" id="cd18093">
    <property type="entry name" value="SpoU-like_TrmJ"/>
    <property type="match status" value="1"/>
</dbReference>
<keyword evidence="4" id="KW-0949">S-adenosyl-L-methionine</keyword>
<evidence type="ECO:0000259" key="6">
    <source>
        <dbReference type="Pfam" id="PF00588"/>
    </source>
</evidence>
<dbReference type="Proteomes" id="UP000193017">
    <property type="component" value="Chromosome"/>
</dbReference>
<dbReference type="PANTHER" id="PTHR42786">
    <property type="entry name" value="TRNA/RRNA METHYLTRANSFERASE"/>
    <property type="match status" value="1"/>
</dbReference>
<feature type="compositionally biased region" description="Pro residues" evidence="5">
    <location>
        <begin position="1"/>
        <end position="14"/>
    </location>
</feature>
<proteinExistence type="inferred from homology"/>
<feature type="domain" description="tRNA/rRNA methyltransferase SpoU type" evidence="6">
    <location>
        <begin position="26"/>
        <end position="176"/>
    </location>
</feature>
<dbReference type="OrthoDB" id="9806346at2"/>
<dbReference type="InterPro" id="IPR001537">
    <property type="entry name" value="SpoU_MeTrfase"/>
</dbReference>
<evidence type="ECO:0000256" key="4">
    <source>
        <dbReference type="ARBA" id="ARBA00022691"/>
    </source>
</evidence>
<dbReference type="InterPro" id="IPR029026">
    <property type="entry name" value="tRNA_m1G_MTases_N"/>
</dbReference>
<keyword evidence="3 7" id="KW-0808">Transferase</keyword>
<keyword evidence="2 7" id="KW-0489">Methyltransferase</keyword>
<organism evidence="7 8">
    <name type="scientific">Paracoccus contaminans</name>
    <dbReference type="NCBI Taxonomy" id="1945662"/>
    <lineage>
        <taxon>Bacteria</taxon>
        <taxon>Pseudomonadati</taxon>
        <taxon>Pseudomonadota</taxon>
        <taxon>Alphaproteobacteria</taxon>
        <taxon>Rhodobacterales</taxon>
        <taxon>Paracoccaceae</taxon>
        <taxon>Paracoccus</taxon>
    </lineage>
</organism>
<dbReference type="AlphaFoldDB" id="A0A1W6CYS7"/>
<dbReference type="GO" id="GO:0008173">
    <property type="term" value="F:RNA methyltransferase activity"/>
    <property type="evidence" value="ECO:0007669"/>
    <property type="project" value="InterPro"/>
</dbReference>
<dbReference type="Pfam" id="PF00588">
    <property type="entry name" value="SpoU_methylase"/>
    <property type="match status" value="1"/>
</dbReference>
<protein>
    <submittedName>
        <fullName evidence="7">RNA methyltransferase</fullName>
    </submittedName>
</protein>
<dbReference type="GO" id="GO:0003723">
    <property type="term" value="F:RNA binding"/>
    <property type="evidence" value="ECO:0007669"/>
    <property type="project" value="InterPro"/>
</dbReference>
<evidence type="ECO:0000256" key="1">
    <source>
        <dbReference type="ARBA" id="ARBA00007228"/>
    </source>
</evidence>
<evidence type="ECO:0000256" key="2">
    <source>
        <dbReference type="ARBA" id="ARBA00022603"/>
    </source>
</evidence>
<evidence type="ECO:0000313" key="8">
    <source>
        <dbReference type="Proteomes" id="UP000193017"/>
    </source>
</evidence>
<evidence type="ECO:0000313" key="7">
    <source>
        <dbReference type="EMBL" id="ARJ70018.1"/>
    </source>
</evidence>
<feature type="region of interest" description="Disordered" evidence="5">
    <location>
        <begin position="1"/>
        <end position="23"/>
    </location>
</feature>
<dbReference type="EMBL" id="CP020612">
    <property type="protein sequence ID" value="ARJ70018.1"/>
    <property type="molecule type" value="Genomic_DNA"/>
</dbReference>
<dbReference type="InterPro" id="IPR004384">
    <property type="entry name" value="RNA_MeTrfase_TrmJ/LasT"/>
</dbReference>
<name>A0A1W6CYS7_9RHOB</name>
<evidence type="ECO:0000256" key="3">
    <source>
        <dbReference type="ARBA" id="ARBA00022679"/>
    </source>
</evidence>
<accession>A0A1W6CYS7</accession>
<dbReference type="GO" id="GO:0002128">
    <property type="term" value="P:tRNA nucleoside ribose methylation"/>
    <property type="evidence" value="ECO:0007669"/>
    <property type="project" value="TreeGrafter"/>
</dbReference>
<dbReference type="SUPFAM" id="SSF75217">
    <property type="entry name" value="alpha/beta knot"/>
    <property type="match status" value="1"/>
</dbReference>
<keyword evidence="8" id="KW-1185">Reference proteome</keyword>
<dbReference type="Gene3D" id="3.40.1280.10">
    <property type="match status" value="1"/>
</dbReference>
<sequence length="277" mass="29579">MSDPIQPPADPAAPQPAARPAGPQPAVILVRPQMGENIGAAARAMLNFGLTDMRLVAPRDGWPNPRAVAMASGAAGQVLDRARVFATLAEALGDIDRAYATTARGRELTKPVHTPAAAMAEARGLVAAGSRVALVFGPERAGLENDDIARASAIVTVPVNPDFPSLNLAQAVLLLGYEWGREALPPQPAPAGRRPPGETPATLLEIERLGDHWEEKLTAARFFFPPEKAGPMRLTLRNLWSRLPLTRADVQILHGMLRQLTWAGPQPAQGEDMPPRD</sequence>
<dbReference type="STRING" id="1945662.B0A89_10640"/>
<comment type="similarity">
    <text evidence="1">Belongs to the class IV-like SAM-binding methyltransferase superfamily. RNA methyltransferase TrmH family.</text>
</comment>
<gene>
    <name evidence="7" type="ORF">B0A89_10640</name>
</gene>
<evidence type="ECO:0000256" key="5">
    <source>
        <dbReference type="SAM" id="MobiDB-lite"/>
    </source>
</evidence>
<dbReference type="PANTHER" id="PTHR42786:SF7">
    <property type="entry name" value="TRNA_RRNA METHYLTRANSFERASE SPOU TYPE DOMAIN-CONTAINING PROTEIN"/>
    <property type="match status" value="1"/>
</dbReference>
<reference evidence="7 8" key="1">
    <citation type="submission" date="2017-03" db="EMBL/GenBank/DDBJ databases">
        <title>Genome sequence of Paracoccus contaminans isolated from a water microcosm.</title>
        <authorList>
            <person name="Aurass P."/>
            <person name="Karste S."/>
            <person name="Trost E."/>
            <person name="Glaeser S.P."/>
            <person name="Kaempfer P."/>
            <person name="Flieger A."/>
        </authorList>
    </citation>
    <scope>NUCLEOTIDE SEQUENCE [LARGE SCALE GENOMIC DNA]</scope>
    <source>
        <strain evidence="8">RKI 16-01929T\LMG 29738T\CCM 8701T\CIP 111112T</strain>
    </source>
</reference>
<dbReference type="PIRSF" id="PIRSF004808">
    <property type="entry name" value="LasT"/>
    <property type="match status" value="1"/>
</dbReference>
<dbReference type="KEGG" id="pcon:B0A89_10640"/>
<dbReference type="GO" id="GO:0005829">
    <property type="term" value="C:cytosol"/>
    <property type="evidence" value="ECO:0007669"/>
    <property type="project" value="TreeGrafter"/>
</dbReference>